<dbReference type="EMBL" id="JAPWTK010000103">
    <property type="protein sequence ID" value="KAJ8950220.1"/>
    <property type="molecule type" value="Genomic_DNA"/>
</dbReference>
<evidence type="ECO:0000313" key="2">
    <source>
        <dbReference type="Proteomes" id="UP001162162"/>
    </source>
</evidence>
<sequence>MSQKTPLRMRQQFGYPEVKSVRKCRIFGTEKFGYAYVEFEDDMLTGGNSVEEVIFIANEVSRILKSGGFTLRKWVSNSPEILQGISSKDEMTSIDFGVNDSTKTLGLIWNGRVSRVFGRLYSRLRGIIYARSENKNGGHFVQLICAKAKVAPLKTQTVPRLEWVRCFSTLRGKVKQPKHAYSENDAPIANLSKLERIVAYCCRFSSNCRRSATERTFGPLTSKEVKLASFKHGQVEHKHKIAKLNPFLDESGIIRVGGRLANSKFSFNKKHPILLSAKSHLTKLILTREHKNLYTPGHSIYLRLLEIIFGL</sequence>
<dbReference type="PANTHER" id="PTHR47331">
    <property type="entry name" value="PHD-TYPE DOMAIN-CONTAINING PROTEIN"/>
    <property type="match status" value="1"/>
</dbReference>
<reference evidence="1" key="1">
    <citation type="journal article" date="2023" name="Insect Mol. Biol.">
        <title>Genome sequencing provides insights into the evolution of gene families encoding plant cell wall-degrading enzymes in longhorned beetles.</title>
        <authorList>
            <person name="Shin N.R."/>
            <person name="Okamura Y."/>
            <person name="Kirsch R."/>
            <person name="Pauchet Y."/>
        </authorList>
    </citation>
    <scope>NUCLEOTIDE SEQUENCE</scope>
    <source>
        <strain evidence="1">AMC_N1</strain>
    </source>
</reference>
<accession>A0AAV8YGL6</accession>
<dbReference type="Proteomes" id="UP001162162">
    <property type="component" value="Unassembled WGS sequence"/>
</dbReference>
<organism evidence="1 2">
    <name type="scientific">Aromia moschata</name>
    <dbReference type="NCBI Taxonomy" id="1265417"/>
    <lineage>
        <taxon>Eukaryota</taxon>
        <taxon>Metazoa</taxon>
        <taxon>Ecdysozoa</taxon>
        <taxon>Arthropoda</taxon>
        <taxon>Hexapoda</taxon>
        <taxon>Insecta</taxon>
        <taxon>Pterygota</taxon>
        <taxon>Neoptera</taxon>
        <taxon>Endopterygota</taxon>
        <taxon>Coleoptera</taxon>
        <taxon>Polyphaga</taxon>
        <taxon>Cucujiformia</taxon>
        <taxon>Chrysomeloidea</taxon>
        <taxon>Cerambycidae</taxon>
        <taxon>Cerambycinae</taxon>
        <taxon>Callichromatini</taxon>
        <taxon>Aromia</taxon>
    </lineage>
</organism>
<dbReference type="InterPro" id="IPR008042">
    <property type="entry name" value="Retrotrans_Pao"/>
</dbReference>
<protein>
    <submittedName>
        <fullName evidence="1">Uncharacterized protein</fullName>
    </submittedName>
</protein>
<name>A0AAV8YGL6_9CUCU</name>
<proteinExistence type="predicted"/>
<dbReference type="PANTHER" id="PTHR47331:SF5">
    <property type="entry name" value="RIBONUCLEASE H"/>
    <property type="match status" value="1"/>
</dbReference>
<comment type="caution">
    <text evidence="1">The sequence shown here is derived from an EMBL/GenBank/DDBJ whole genome shotgun (WGS) entry which is preliminary data.</text>
</comment>
<gene>
    <name evidence="1" type="ORF">NQ318_006194</name>
</gene>
<keyword evidence="2" id="KW-1185">Reference proteome</keyword>
<evidence type="ECO:0000313" key="1">
    <source>
        <dbReference type="EMBL" id="KAJ8950220.1"/>
    </source>
</evidence>
<dbReference type="Pfam" id="PF05380">
    <property type="entry name" value="Peptidase_A17"/>
    <property type="match status" value="1"/>
</dbReference>
<dbReference type="AlphaFoldDB" id="A0AAV8YGL6"/>